<gene>
    <name evidence="2" type="ORF">FDK22_15550</name>
</gene>
<feature type="transmembrane region" description="Helical" evidence="1">
    <location>
        <begin position="271"/>
        <end position="291"/>
    </location>
</feature>
<reference evidence="2 3" key="1">
    <citation type="submission" date="2019-05" db="EMBL/GenBank/DDBJ databases">
        <title>Arcobacter sp. nov., isolated from sea sediment.</title>
        <authorList>
            <person name="Kim W."/>
        </authorList>
    </citation>
    <scope>NUCLEOTIDE SEQUENCE [LARGE SCALE GENOMIC DNA]</scope>
    <source>
        <strain evidence="2 3">CAU 1517</strain>
    </source>
</reference>
<feature type="transmembrane region" description="Helical" evidence="1">
    <location>
        <begin position="12"/>
        <end position="32"/>
    </location>
</feature>
<feature type="transmembrane region" description="Helical" evidence="1">
    <location>
        <begin position="138"/>
        <end position="156"/>
    </location>
</feature>
<sequence length="318" mass="35585">MLNKFKKYEHSPSFLLFIGLLSSLFFTVTFLINRSISLDGGHWFYSGGLRLVYAIAFFTFGFIVFKGMSYFKLIIKEYLGNFIFWTVAGSIGFGGFYSLLCYSASFSPAWIVATTWQITIISSLFVLTFFGKKLSKKIWFFTIFIFTGIILVNLSHFESSNLEALFLGSIPVFVASFCYPIGNQMVWEEKKKRKEKKEDLGVINNSFVKVFLLVLGSFPFWIILYFLSDPVAPNTSQYISVAIITIISGILATSLFLYARSQATTSSTLMIVDSTQSSQVFFALGGEMLFLNASLPNTLGLIGIAITIIGLIAITKSK</sequence>
<dbReference type="InterPro" id="IPR032713">
    <property type="entry name" value="EmrE"/>
</dbReference>
<dbReference type="EMBL" id="VANU01000012">
    <property type="protein sequence ID" value="TLP34982.1"/>
    <property type="molecule type" value="Genomic_DNA"/>
</dbReference>
<feature type="transmembrane region" description="Helical" evidence="1">
    <location>
        <begin position="78"/>
        <end position="97"/>
    </location>
</feature>
<feature type="transmembrane region" description="Helical" evidence="1">
    <location>
        <begin position="109"/>
        <end position="131"/>
    </location>
</feature>
<evidence type="ECO:0000313" key="3">
    <source>
        <dbReference type="Proteomes" id="UP000308901"/>
    </source>
</evidence>
<feature type="transmembrane region" description="Helical" evidence="1">
    <location>
        <begin position="162"/>
        <end position="181"/>
    </location>
</feature>
<dbReference type="Proteomes" id="UP000308901">
    <property type="component" value="Unassembled WGS sequence"/>
</dbReference>
<comment type="caution">
    <text evidence="2">The sequence shown here is derived from an EMBL/GenBank/DDBJ whole genome shotgun (WGS) entry which is preliminary data.</text>
</comment>
<dbReference type="OrthoDB" id="3457556at2"/>
<keyword evidence="3" id="KW-1185">Reference proteome</keyword>
<evidence type="ECO:0000256" key="1">
    <source>
        <dbReference type="SAM" id="Phobius"/>
    </source>
</evidence>
<dbReference type="Pfam" id="PF13536">
    <property type="entry name" value="EmrE"/>
    <property type="match status" value="1"/>
</dbReference>
<keyword evidence="1" id="KW-0472">Membrane</keyword>
<feature type="transmembrane region" description="Helical" evidence="1">
    <location>
        <begin position="238"/>
        <end position="259"/>
    </location>
</feature>
<feature type="transmembrane region" description="Helical" evidence="1">
    <location>
        <begin position="52"/>
        <end position="71"/>
    </location>
</feature>
<feature type="transmembrane region" description="Helical" evidence="1">
    <location>
        <begin position="202"/>
        <end position="226"/>
    </location>
</feature>
<keyword evidence="1" id="KW-0812">Transmembrane</keyword>
<protein>
    <submittedName>
        <fullName evidence="2">Multidrug resistance efflux transporter family protein</fullName>
    </submittedName>
</protein>
<keyword evidence="1" id="KW-1133">Transmembrane helix</keyword>
<dbReference type="AlphaFoldDB" id="A0A5R8XXS0"/>
<organism evidence="2 3">
    <name type="scientific">Arcobacter arenosus</name>
    <dbReference type="NCBI Taxonomy" id="2576037"/>
    <lineage>
        <taxon>Bacteria</taxon>
        <taxon>Pseudomonadati</taxon>
        <taxon>Campylobacterota</taxon>
        <taxon>Epsilonproteobacteria</taxon>
        <taxon>Campylobacterales</taxon>
        <taxon>Arcobacteraceae</taxon>
        <taxon>Arcobacter</taxon>
    </lineage>
</organism>
<evidence type="ECO:0000313" key="2">
    <source>
        <dbReference type="EMBL" id="TLP34982.1"/>
    </source>
</evidence>
<accession>A0A5R8XXS0</accession>
<proteinExistence type="predicted"/>
<name>A0A5R8XXS0_9BACT</name>